<dbReference type="Proteomes" id="UP000189229">
    <property type="component" value="Unassembled WGS sequence"/>
</dbReference>
<keyword evidence="6" id="KW-1185">Reference proteome</keyword>
<dbReference type="Proteomes" id="UP000516380">
    <property type="component" value="Chromosome"/>
</dbReference>
<dbReference type="EMBL" id="AP023343">
    <property type="protein sequence ID" value="BCI90512.1"/>
    <property type="molecule type" value="Genomic_DNA"/>
</dbReference>
<gene>
    <name evidence="3" type="ORF">BZL29_0591</name>
    <name evidence="2" type="ORF">BZL30_1361</name>
    <name evidence="1" type="ORF">NIIDMKKI_57180</name>
</gene>
<evidence type="ECO:0000313" key="4">
    <source>
        <dbReference type="Proteomes" id="UP000188532"/>
    </source>
</evidence>
<evidence type="ECO:0000313" key="1">
    <source>
        <dbReference type="EMBL" id="BCI90512.1"/>
    </source>
</evidence>
<evidence type="ECO:0000313" key="5">
    <source>
        <dbReference type="Proteomes" id="UP000189229"/>
    </source>
</evidence>
<name>A0A1V3XWA6_MYCKA</name>
<reference evidence="4 5" key="1">
    <citation type="submission" date="2017-02" db="EMBL/GenBank/DDBJ databases">
        <title>Complete genome sequences of Mycobacterium kansasii strains isolated from rhesus macaques.</title>
        <authorList>
            <person name="Panda A."/>
            <person name="Nagaraj S."/>
            <person name="Zhao X."/>
            <person name="Tettelin H."/>
            <person name="Detolla L.J."/>
        </authorList>
    </citation>
    <scope>NUCLEOTIDE SEQUENCE [LARGE SCALE GENOMIC DNA]</scope>
    <source>
        <strain evidence="3 4">11-3469</strain>
        <strain evidence="2 5">11-3813</strain>
    </source>
</reference>
<dbReference type="GeneID" id="29699975"/>
<dbReference type="EMBL" id="MVBM01000001">
    <property type="protein sequence ID" value="OOK82147.1"/>
    <property type="molecule type" value="Genomic_DNA"/>
</dbReference>
<reference evidence="1 6" key="2">
    <citation type="submission" date="2020-07" db="EMBL/GenBank/DDBJ databases">
        <title>Mycobacterium kansasii (former subtype) with zoonotic potential isolated from diseased indoor pet cat, Japan.</title>
        <authorList>
            <person name="Fukano H."/>
            <person name="Terazono T."/>
            <person name="Hoshino Y."/>
        </authorList>
    </citation>
    <scope>NUCLEOTIDE SEQUENCE [LARGE SCALE GENOMIC DNA]</scope>
    <source>
        <strain evidence="1 6">Kuro-I</strain>
    </source>
</reference>
<evidence type="ECO:0000313" key="3">
    <source>
        <dbReference type="EMBL" id="OOK83509.1"/>
    </source>
</evidence>
<evidence type="ECO:0000313" key="6">
    <source>
        <dbReference type="Proteomes" id="UP000516380"/>
    </source>
</evidence>
<dbReference type="RefSeq" id="WP_036448075.1">
    <property type="nucleotide sequence ID" value="NZ_BLYZ01000001.1"/>
</dbReference>
<accession>A0A1V3XWA6</accession>
<dbReference type="AlphaFoldDB" id="A0A1V3XWA6"/>
<dbReference type="STRING" id="1768.B1T50_21890"/>
<sequence>MSRKQIKLFLVHDTPSGLTTAEITNWTGDVLSASRYDLAKLVNHDEAQCTARQVQRCVGGHCDYQ</sequence>
<protein>
    <submittedName>
        <fullName evidence="3">Uncharacterized protein</fullName>
    </submittedName>
</protein>
<proteinExistence type="predicted"/>
<dbReference type="Proteomes" id="UP000188532">
    <property type="component" value="Unassembled WGS sequence"/>
</dbReference>
<evidence type="ECO:0000313" key="2">
    <source>
        <dbReference type="EMBL" id="OOK82147.1"/>
    </source>
</evidence>
<organism evidence="3 4">
    <name type="scientific">Mycobacterium kansasii</name>
    <dbReference type="NCBI Taxonomy" id="1768"/>
    <lineage>
        <taxon>Bacteria</taxon>
        <taxon>Bacillati</taxon>
        <taxon>Actinomycetota</taxon>
        <taxon>Actinomycetes</taxon>
        <taxon>Mycobacteriales</taxon>
        <taxon>Mycobacteriaceae</taxon>
        <taxon>Mycobacterium</taxon>
    </lineage>
</organism>
<dbReference type="EMBL" id="MVBN01000001">
    <property type="protein sequence ID" value="OOK83509.1"/>
    <property type="molecule type" value="Genomic_DNA"/>
</dbReference>